<proteinExistence type="predicted"/>
<evidence type="ECO:0000313" key="1">
    <source>
        <dbReference type="EMBL" id="RRO15439.1"/>
    </source>
</evidence>
<gene>
    <name evidence="1" type="ORF">EIL87_15355</name>
</gene>
<organism evidence="1 2">
    <name type="scientific">Saccharopolyspora rhizosphaerae</name>
    <dbReference type="NCBI Taxonomy" id="2492662"/>
    <lineage>
        <taxon>Bacteria</taxon>
        <taxon>Bacillati</taxon>
        <taxon>Actinomycetota</taxon>
        <taxon>Actinomycetes</taxon>
        <taxon>Pseudonocardiales</taxon>
        <taxon>Pseudonocardiaceae</taxon>
        <taxon>Saccharopolyspora</taxon>
    </lineage>
</organism>
<name>A0A3R8VDQ1_9PSEU</name>
<accession>A0A3R8VDQ1</accession>
<sequence>MSTMGRDDLFSVDDVAPAVFGAEHEVAVDDEAEQEDVPPPEALYVPSERVDAPQDEVTIQLNRTEDNELVLLAFSSPERLAVCLGDEQPFWPCRRRRSNLFASGVRLRSSNSTPYYLRIRNGRCAIPVTRHACNAKMASPPSQ</sequence>
<dbReference type="NCBIfam" id="NF042914">
    <property type="entry name" value="SAV915_dom"/>
    <property type="match status" value="1"/>
</dbReference>
<dbReference type="OrthoDB" id="3256619at2"/>
<dbReference type="EMBL" id="RSAA01000015">
    <property type="protein sequence ID" value="RRO15439.1"/>
    <property type="molecule type" value="Genomic_DNA"/>
</dbReference>
<protein>
    <submittedName>
        <fullName evidence="1">Uncharacterized protein</fullName>
    </submittedName>
</protein>
<dbReference type="InterPro" id="IPR049975">
    <property type="entry name" value="SAV_915-like_dom"/>
</dbReference>
<dbReference type="Proteomes" id="UP000274515">
    <property type="component" value="Unassembled WGS sequence"/>
</dbReference>
<comment type="caution">
    <text evidence="1">The sequence shown here is derived from an EMBL/GenBank/DDBJ whole genome shotgun (WGS) entry which is preliminary data.</text>
</comment>
<evidence type="ECO:0000313" key="2">
    <source>
        <dbReference type="Proteomes" id="UP000274515"/>
    </source>
</evidence>
<keyword evidence="2" id="KW-1185">Reference proteome</keyword>
<reference evidence="1 2" key="1">
    <citation type="submission" date="2018-11" db="EMBL/GenBank/DDBJ databases">
        <title>Saccharopolyspora rhizosphaerae sp. nov., an actinomycete isolated from rhizosphere soil in Thailand.</title>
        <authorList>
            <person name="Intra B."/>
            <person name="Euanorasetr J."/>
            <person name="Take A."/>
            <person name="Inahashi Y."/>
            <person name="Mori M."/>
            <person name="Panbangred W."/>
            <person name="Matsumoto A."/>
        </authorList>
    </citation>
    <scope>NUCLEOTIDE SEQUENCE [LARGE SCALE GENOMIC DNA]</scope>
    <source>
        <strain evidence="1 2">H219</strain>
    </source>
</reference>
<dbReference type="AlphaFoldDB" id="A0A3R8VDQ1"/>